<dbReference type="AlphaFoldDB" id="A0A0R2EQQ8"/>
<evidence type="ECO:0000256" key="3">
    <source>
        <dbReference type="ARBA" id="ARBA00022692"/>
    </source>
</evidence>
<comment type="subcellular location">
    <subcellularLocation>
        <location evidence="1">Membrane</location>
        <topology evidence="1">Multi-pass membrane protein</topology>
    </subcellularLocation>
</comment>
<dbReference type="InterPro" id="IPR045863">
    <property type="entry name" value="CorA_TM1_TM2"/>
</dbReference>
<evidence type="ECO:0000256" key="6">
    <source>
        <dbReference type="SAM" id="Phobius"/>
    </source>
</evidence>
<dbReference type="InterPro" id="IPR002523">
    <property type="entry name" value="MgTranspt_CorA/ZnTranspt_ZntB"/>
</dbReference>
<evidence type="ECO:0000256" key="4">
    <source>
        <dbReference type="ARBA" id="ARBA00022989"/>
    </source>
</evidence>
<organism evidence="7 8">
    <name type="scientific">Lacticaseibacillus camelliae DSM 22697 = JCM 13995</name>
    <dbReference type="NCBI Taxonomy" id="1423730"/>
    <lineage>
        <taxon>Bacteria</taxon>
        <taxon>Bacillati</taxon>
        <taxon>Bacillota</taxon>
        <taxon>Bacilli</taxon>
        <taxon>Lactobacillales</taxon>
        <taxon>Lactobacillaceae</taxon>
        <taxon>Lacticaseibacillus</taxon>
    </lineage>
</organism>
<dbReference type="SUPFAM" id="SSF143865">
    <property type="entry name" value="CorA soluble domain-like"/>
    <property type="match status" value="1"/>
</dbReference>
<dbReference type="RefSeq" id="WP_054662872.1">
    <property type="nucleotide sequence ID" value="NZ_AYZJ01000085.1"/>
</dbReference>
<sequence>MQKDYAIKQSQTTSAQETSGACWHCIFDPTEGELQTLKDRYQLPDGYVEAALDDHEDARSEALSQGAEAPGFILVREPFAYEGDTGYRTYATMPLALILLEDELVTISRAKPRLMDDYLQALDQVESADSFALRIVDRVLDCFTKDIDDMADSTHAMEKQVKNSAKNTLIYEVMSLEKGLVYFNAALTRTQSLVADIRGSDCYFQAASDARVLFLLDVKVRQILTTVESTEEILDQYNSAISSVVGNNLNLIMKMLTSVSILLAIPPIVSGIFGQKTWIPWKDGPVVGFWLTLAIALGISAAVAWWLHCKDYF</sequence>
<accession>A0A0R2EQQ8</accession>
<comment type="caution">
    <text evidence="7">The sequence shown here is derived from an EMBL/GenBank/DDBJ whole genome shotgun (WGS) entry which is preliminary data.</text>
</comment>
<dbReference type="Gene3D" id="1.20.58.340">
    <property type="entry name" value="Magnesium transport protein CorA, transmembrane region"/>
    <property type="match status" value="2"/>
</dbReference>
<evidence type="ECO:0000256" key="1">
    <source>
        <dbReference type="ARBA" id="ARBA00004141"/>
    </source>
</evidence>
<feature type="transmembrane region" description="Helical" evidence="6">
    <location>
        <begin position="286"/>
        <end position="307"/>
    </location>
</feature>
<dbReference type="GO" id="GO:0016020">
    <property type="term" value="C:membrane"/>
    <property type="evidence" value="ECO:0007669"/>
    <property type="project" value="UniProtKB-SubCell"/>
</dbReference>
<proteinExistence type="inferred from homology"/>
<dbReference type="Pfam" id="PF01544">
    <property type="entry name" value="CorA"/>
    <property type="match status" value="1"/>
</dbReference>
<dbReference type="CDD" id="cd12827">
    <property type="entry name" value="EcCorA_ZntB-like_u2"/>
    <property type="match status" value="1"/>
</dbReference>
<dbReference type="STRING" id="1423730.FC75_GL000578"/>
<evidence type="ECO:0000313" key="8">
    <source>
        <dbReference type="Proteomes" id="UP000050865"/>
    </source>
</evidence>
<reference evidence="7 8" key="1">
    <citation type="journal article" date="2015" name="Genome Announc.">
        <title>Expanding the biotechnology potential of lactobacilli through comparative genomics of 213 strains and associated genera.</title>
        <authorList>
            <person name="Sun Z."/>
            <person name="Harris H.M."/>
            <person name="McCann A."/>
            <person name="Guo C."/>
            <person name="Argimon S."/>
            <person name="Zhang W."/>
            <person name="Yang X."/>
            <person name="Jeffery I.B."/>
            <person name="Cooney J.C."/>
            <person name="Kagawa T.F."/>
            <person name="Liu W."/>
            <person name="Song Y."/>
            <person name="Salvetti E."/>
            <person name="Wrobel A."/>
            <person name="Rasinkangas P."/>
            <person name="Parkhill J."/>
            <person name="Rea M.C."/>
            <person name="O'Sullivan O."/>
            <person name="Ritari J."/>
            <person name="Douillard F.P."/>
            <person name="Paul Ross R."/>
            <person name="Yang R."/>
            <person name="Briner A.E."/>
            <person name="Felis G.E."/>
            <person name="de Vos W.M."/>
            <person name="Barrangou R."/>
            <person name="Klaenhammer T.R."/>
            <person name="Caufield P.W."/>
            <person name="Cui Y."/>
            <person name="Zhang H."/>
            <person name="O'Toole P.W."/>
        </authorList>
    </citation>
    <scope>NUCLEOTIDE SEQUENCE [LARGE SCALE GENOMIC DNA]</scope>
    <source>
        <strain evidence="7 8">DSM 22697</strain>
    </source>
</reference>
<dbReference type="PATRIC" id="fig|1423730.4.peg.602"/>
<dbReference type="InterPro" id="IPR045861">
    <property type="entry name" value="CorA_cytoplasmic_dom"/>
</dbReference>
<dbReference type="GO" id="GO:0046873">
    <property type="term" value="F:metal ion transmembrane transporter activity"/>
    <property type="evidence" value="ECO:0007669"/>
    <property type="project" value="InterPro"/>
</dbReference>
<dbReference type="PANTHER" id="PTHR47891">
    <property type="entry name" value="TRANSPORTER-RELATED"/>
    <property type="match status" value="1"/>
</dbReference>
<keyword evidence="3 6" id="KW-0812">Transmembrane</keyword>
<name>A0A0R2EQQ8_9LACO</name>
<evidence type="ECO:0000256" key="2">
    <source>
        <dbReference type="ARBA" id="ARBA00009765"/>
    </source>
</evidence>
<evidence type="ECO:0000256" key="5">
    <source>
        <dbReference type="ARBA" id="ARBA00023136"/>
    </source>
</evidence>
<dbReference type="Gene3D" id="3.30.460.20">
    <property type="entry name" value="CorA soluble domain-like"/>
    <property type="match status" value="1"/>
</dbReference>
<dbReference type="PANTHER" id="PTHR47891:SF1">
    <property type="entry name" value="CORA-MAGNESIUM AND COBALT TRANSPORTER"/>
    <property type="match status" value="1"/>
</dbReference>
<dbReference type="EMBL" id="AYZJ01000085">
    <property type="protein sequence ID" value="KRN18638.1"/>
    <property type="molecule type" value="Genomic_DNA"/>
</dbReference>
<protein>
    <submittedName>
        <fullName evidence="7">MIT family metal ion transporter CorA</fullName>
    </submittedName>
</protein>
<dbReference type="InterPro" id="IPR047199">
    <property type="entry name" value="CorA-like"/>
</dbReference>
<keyword evidence="5 6" id="KW-0472">Membrane</keyword>
<feature type="transmembrane region" description="Helical" evidence="6">
    <location>
        <begin position="251"/>
        <end position="274"/>
    </location>
</feature>
<dbReference type="OrthoDB" id="9803416at2"/>
<keyword evidence="8" id="KW-1185">Reference proteome</keyword>
<dbReference type="Proteomes" id="UP000050865">
    <property type="component" value="Unassembled WGS sequence"/>
</dbReference>
<gene>
    <name evidence="7" type="ORF">FC75_GL000578</name>
</gene>
<keyword evidence="4 6" id="KW-1133">Transmembrane helix</keyword>
<dbReference type="SUPFAM" id="SSF144083">
    <property type="entry name" value="Magnesium transport protein CorA, transmembrane region"/>
    <property type="match status" value="1"/>
</dbReference>
<comment type="similarity">
    <text evidence="2">Belongs to the CorA metal ion transporter (MIT) (TC 1.A.35) family.</text>
</comment>
<evidence type="ECO:0000313" key="7">
    <source>
        <dbReference type="EMBL" id="KRN18638.1"/>
    </source>
</evidence>